<keyword evidence="3" id="KW-1185">Reference proteome</keyword>
<dbReference type="AlphaFoldDB" id="A0A0D0CF16"/>
<sequence>MANGTDFRIETKKSRGGSENIRSVQLDDGCAPLAQAVKPSKKPPSSPSSSIPPISPFECFLSGSIWAAVRETVSPLTRAFVGLRPHALSRIPFHSFRELSQRRQSSENCPAPRDRITDGLDSPPSYTDPALCRWHGPTPTVDGGEASMDDR</sequence>
<feature type="region of interest" description="Disordered" evidence="1">
    <location>
        <begin position="99"/>
        <end position="151"/>
    </location>
</feature>
<dbReference type="Proteomes" id="UP000054538">
    <property type="component" value="Unassembled WGS sequence"/>
</dbReference>
<evidence type="ECO:0000313" key="3">
    <source>
        <dbReference type="Proteomes" id="UP000054538"/>
    </source>
</evidence>
<evidence type="ECO:0000313" key="2">
    <source>
        <dbReference type="EMBL" id="KIK74033.1"/>
    </source>
</evidence>
<evidence type="ECO:0000256" key="1">
    <source>
        <dbReference type="SAM" id="MobiDB-lite"/>
    </source>
</evidence>
<reference evidence="3" key="2">
    <citation type="submission" date="2015-01" db="EMBL/GenBank/DDBJ databases">
        <title>Evolutionary Origins and Diversification of the Mycorrhizal Mutualists.</title>
        <authorList>
            <consortium name="DOE Joint Genome Institute"/>
            <consortium name="Mycorrhizal Genomics Consortium"/>
            <person name="Kohler A."/>
            <person name="Kuo A."/>
            <person name="Nagy L.G."/>
            <person name="Floudas D."/>
            <person name="Copeland A."/>
            <person name="Barry K.W."/>
            <person name="Cichocki N."/>
            <person name="Veneault-Fourrey C."/>
            <person name="LaButti K."/>
            <person name="Lindquist E.A."/>
            <person name="Lipzen A."/>
            <person name="Lundell T."/>
            <person name="Morin E."/>
            <person name="Murat C."/>
            <person name="Riley R."/>
            <person name="Ohm R."/>
            <person name="Sun H."/>
            <person name="Tunlid A."/>
            <person name="Henrissat B."/>
            <person name="Grigoriev I.V."/>
            <person name="Hibbett D.S."/>
            <person name="Martin F."/>
        </authorList>
    </citation>
    <scope>NUCLEOTIDE SEQUENCE [LARGE SCALE GENOMIC DNA]</scope>
    <source>
        <strain evidence="3">Ve08.2h10</strain>
    </source>
</reference>
<dbReference type="HOGENOM" id="CLU_1732077_0_0_1"/>
<accession>A0A0D0CF16</accession>
<feature type="region of interest" description="Disordered" evidence="1">
    <location>
        <begin position="1"/>
        <end position="25"/>
    </location>
</feature>
<organism evidence="2 3">
    <name type="scientific">Paxillus rubicundulus Ve08.2h10</name>
    <dbReference type="NCBI Taxonomy" id="930991"/>
    <lineage>
        <taxon>Eukaryota</taxon>
        <taxon>Fungi</taxon>
        <taxon>Dikarya</taxon>
        <taxon>Basidiomycota</taxon>
        <taxon>Agaricomycotina</taxon>
        <taxon>Agaricomycetes</taxon>
        <taxon>Agaricomycetidae</taxon>
        <taxon>Boletales</taxon>
        <taxon>Paxilineae</taxon>
        <taxon>Paxillaceae</taxon>
        <taxon>Paxillus</taxon>
    </lineage>
</organism>
<name>A0A0D0CF16_9AGAM</name>
<proteinExistence type="predicted"/>
<reference evidence="2 3" key="1">
    <citation type="submission" date="2014-04" db="EMBL/GenBank/DDBJ databases">
        <authorList>
            <consortium name="DOE Joint Genome Institute"/>
            <person name="Kuo A."/>
            <person name="Kohler A."/>
            <person name="Jargeat P."/>
            <person name="Nagy L.G."/>
            <person name="Floudas D."/>
            <person name="Copeland A."/>
            <person name="Barry K.W."/>
            <person name="Cichocki N."/>
            <person name="Veneault-Fourrey C."/>
            <person name="LaButti K."/>
            <person name="Lindquist E.A."/>
            <person name="Lipzen A."/>
            <person name="Lundell T."/>
            <person name="Morin E."/>
            <person name="Murat C."/>
            <person name="Sun H."/>
            <person name="Tunlid A."/>
            <person name="Henrissat B."/>
            <person name="Grigoriev I.V."/>
            <person name="Hibbett D.S."/>
            <person name="Martin F."/>
            <person name="Nordberg H.P."/>
            <person name="Cantor M.N."/>
            <person name="Hua S.X."/>
        </authorList>
    </citation>
    <scope>NUCLEOTIDE SEQUENCE [LARGE SCALE GENOMIC DNA]</scope>
    <source>
        <strain evidence="2 3">Ve08.2h10</strain>
    </source>
</reference>
<dbReference type="InParanoid" id="A0A0D0CF16"/>
<protein>
    <submittedName>
        <fullName evidence="2">Uncharacterized protein</fullName>
    </submittedName>
</protein>
<gene>
    <name evidence="2" type="ORF">PAXRUDRAFT_20277</name>
</gene>
<dbReference type="EMBL" id="KN829220">
    <property type="protein sequence ID" value="KIK74033.1"/>
    <property type="molecule type" value="Genomic_DNA"/>
</dbReference>